<feature type="region of interest" description="Disordered" evidence="1">
    <location>
        <begin position="167"/>
        <end position="192"/>
    </location>
</feature>
<dbReference type="Proteomes" id="UP000642488">
    <property type="component" value="Unassembled WGS sequence"/>
</dbReference>
<name>A0A934MDF9_9RHOB</name>
<gene>
    <name evidence="2" type="ORF">ILP92_06200</name>
</gene>
<evidence type="ECO:0000256" key="1">
    <source>
        <dbReference type="SAM" id="MobiDB-lite"/>
    </source>
</evidence>
<dbReference type="Pfam" id="PF19648">
    <property type="entry name" value="DUF6151"/>
    <property type="match status" value="1"/>
</dbReference>
<protein>
    <recommendedName>
        <fullName evidence="4">CENP-V/GFA domain-containing protein</fullName>
    </recommendedName>
</protein>
<dbReference type="RefSeq" id="WP_198915495.1">
    <property type="nucleotide sequence ID" value="NZ_JAEKPD010000005.1"/>
</dbReference>
<evidence type="ECO:0008006" key="4">
    <source>
        <dbReference type="Google" id="ProtNLM"/>
    </source>
</evidence>
<keyword evidence="3" id="KW-1185">Reference proteome</keyword>
<accession>A0A934MDF9</accession>
<dbReference type="EMBL" id="JAEKPD010000005">
    <property type="protein sequence ID" value="MBJ3762331.1"/>
    <property type="molecule type" value="Genomic_DNA"/>
</dbReference>
<evidence type="ECO:0000313" key="3">
    <source>
        <dbReference type="Proteomes" id="UP000642488"/>
    </source>
</evidence>
<organism evidence="2 3">
    <name type="scientific">Palleronia pontilimi</name>
    <dbReference type="NCBI Taxonomy" id="1964209"/>
    <lineage>
        <taxon>Bacteria</taxon>
        <taxon>Pseudomonadati</taxon>
        <taxon>Pseudomonadota</taxon>
        <taxon>Alphaproteobacteria</taxon>
        <taxon>Rhodobacterales</taxon>
        <taxon>Roseobacteraceae</taxon>
        <taxon>Palleronia</taxon>
    </lineage>
</organism>
<proteinExistence type="predicted"/>
<sequence length="192" mass="20463">MPDTRWSCRCDAVQIDVADVPSGGVPAICYCTDCRAFARLHDATDDIDPAGGVSLYSTTPDRLKIVDGADKLACQRLTARGPLRWFTTCCDTPLGNGAPLRGVPFFSVMTAGLADYDARPVARLHRGSALGKVPKPHGSTYALLVGVARRVIAARLGGRWKDTPFFDDDGSPVADPGRPDAEAMRKAYGTAP</sequence>
<dbReference type="InterPro" id="IPR046149">
    <property type="entry name" value="DUF6151"/>
</dbReference>
<dbReference type="Gene3D" id="3.90.1590.10">
    <property type="entry name" value="glutathione-dependent formaldehyde- activating enzyme (gfa)"/>
    <property type="match status" value="1"/>
</dbReference>
<dbReference type="AlphaFoldDB" id="A0A934MDF9"/>
<evidence type="ECO:0000313" key="2">
    <source>
        <dbReference type="EMBL" id="MBJ3762331.1"/>
    </source>
</evidence>
<reference evidence="2" key="1">
    <citation type="submission" date="2020-12" db="EMBL/GenBank/DDBJ databases">
        <title>Bacterial taxonomy.</title>
        <authorList>
            <person name="Pan X."/>
        </authorList>
    </citation>
    <scope>NUCLEOTIDE SEQUENCE</scope>
    <source>
        <strain evidence="2">KCTC 52957</strain>
    </source>
</reference>
<comment type="caution">
    <text evidence="2">The sequence shown here is derived from an EMBL/GenBank/DDBJ whole genome shotgun (WGS) entry which is preliminary data.</text>
</comment>